<dbReference type="EMBL" id="FLUO01000001">
    <property type="protein sequence ID" value="SBW08596.1"/>
    <property type="molecule type" value="Genomic_DNA"/>
</dbReference>
<keyword evidence="1" id="KW-0812">Transmembrane</keyword>
<dbReference type="AlphaFoldDB" id="A0A212KAA0"/>
<reference evidence="3" key="1">
    <citation type="submission" date="2016-04" db="EMBL/GenBank/DDBJ databases">
        <authorList>
            <person name="Evans L.H."/>
            <person name="Alamgir A."/>
            <person name="Owens N."/>
            <person name="Weber N.D."/>
            <person name="Virtaneva K."/>
            <person name="Barbian K."/>
            <person name="Babar A."/>
            <person name="Rosenke K."/>
        </authorList>
    </citation>
    <scope>NUCLEOTIDE SEQUENCE</scope>
    <source>
        <strain evidence="3">86</strain>
    </source>
</reference>
<feature type="chain" id="PRO_5012171327" description="Transmembrane protein" evidence="2">
    <location>
        <begin position="19"/>
        <end position="253"/>
    </location>
</feature>
<proteinExistence type="predicted"/>
<evidence type="ECO:0008006" key="4">
    <source>
        <dbReference type="Google" id="ProtNLM"/>
    </source>
</evidence>
<feature type="signal peptide" evidence="2">
    <location>
        <begin position="1"/>
        <end position="18"/>
    </location>
</feature>
<dbReference type="InterPro" id="IPR019088">
    <property type="entry name" value="CHP02186-rel_TM"/>
</dbReference>
<organism evidence="3">
    <name type="scientific">uncultured Alphaproteobacteria bacterium</name>
    <dbReference type="NCBI Taxonomy" id="91750"/>
    <lineage>
        <taxon>Bacteria</taxon>
        <taxon>Pseudomonadati</taxon>
        <taxon>Pseudomonadota</taxon>
        <taxon>Alphaproteobacteria</taxon>
        <taxon>environmental samples</taxon>
    </lineage>
</organism>
<dbReference type="Pfam" id="PF09608">
    <property type="entry name" value="Alph_Pro_TM"/>
    <property type="match status" value="1"/>
</dbReference>
<keyword evidence="1" id="KW-1133">Transmembrane helix</keyword>
<keyword evidence="2" id="KW-0732">Signal</keyword>
<accession>A0A212KAA0</accession>
<keyword evidence="1" id="KW-0472">Membrane</keyword>
<sequence>MMKRLLSVFATFGLLALAGDGAGAARPVVADLSNHLVAITTGFSGTHVLVFGATDDRKGDIVMVVRGPRETHVVREKVRVAGVWVNRNAAQFPGIPAYYAVAATAPLNAVMPSEIRKRHGIGVESLPLPATDGSGKALGEAETRRFRAALVRIKQQAGLYPEALGLVSTLENRLFRAELDLPSTVPVGAYTVEVYFVQEGEVIGAEITPLFVSKTGFSADVYDFAMYSAARYALASILFAVFAGWAVALVFRR</sequence>
<evidence type="ECO:0000256" key="2">
    <source>
        <dbReference type="SAM" id="SignalP"/>
    </source>
</evidence>
<gene>
    <name evidence="3" type="ORF">KL86APRO_12420</name>
</gene>
<name>A0A212KAA0_9PROT</name>
<evidence type="ECO:0000256" key="1">
    <source>
        <dbReference type="SAM" id="Phobius"/>
    </source>
</evidence>
<feature type="transmembrane region" description="Helical" evidence="1">
    <location>
        <begin position="232"/>
        <end position="251"/>
    </location>
</feature>
<evidence type="ECO:0000313" key="3">
    <source>
        <dbReference type="EMBL" id="SBW08596.1"/>
    </source>
</evidence>
<protein>
    <recommendedName>
        <fullName evidence="4">Transmembrane protein</fullName>
    </recommendedName>
</protein>